<gene>
    <name evidence="2" type="ORF">KIPB_000070</name>
</gene>
<evidence type="ECO:0000313" key="3">
    <source>
        <dbReference type="Proteomes" id="UP000265618"/>
    </source>
</evidence>
<keyword evidence="3" id="KW-1185">Reference proteome</keyword>
<comment type="caution">
    <text evidence="2">The sequence shown here is derived from an EMBL/GenBank/DDBJ whole genome shotgun (WGS) entry which is preliminary data.</text>
</comment>
<protein>
    <submittedName>
        <fullName evidence="2">Uncharacterized protein</fullName>
    </submittedName>
</protein>
<keyword evidence="1" id="KW-0812">Transmembrane</keyword>
<dbReference type="AlphaFoldDB" id="A0A9K3GEG1"/>
<dbReference type="Proteomes" id="UP000265618">
    <property type="component" value="Unassembled WGS sequence"/>
</dbReference>
<evidence type="ECO:0000256" key="1">
    <source>
        <dbReference type="SAM" id="Phobius"/>
    </source>
</evidence>
<dbReference type="EMBL" id="BDIP01000005">
    <property type="protein sequence ID" value="GIQ79425.1"/>
    <property type="molecule type" value="Genomic_DNA"/>
</dbReference>
<name>A0A9K3GEG1_9EUKA</name>
<proteinExistence type="predicted"/>
<accession>A0A9K3GEG1</accession>
<reference evidence="2 3" key="1">
    <citation type="journal article" date="2018" name="PLoS ONE">
        <title>The draft genome of Kipferlia bialata reveals reductive genome evolution in fornicate parasites.</title>
        <authorList>
            <person name="Tanifuji G."/>
            <person name="Takabayashi S."/>
            <person name="Kume K."/>
            <person name="Takagi M."/>
            <person name="Nakayama T."/>
            <person name="Kamikawa R."/>
            <person name="Inagaki Y."/>
            <person name="Hashimoto T."/>
        </authorList>
    </citation>
    <scope>NUCLEOTIDE SEQUENCE [LARGE SCALE GENOMIC DNA]</scope>
    <source>
        <strain evidence="2">NY0173</strain>
    </source>
</reference>
<feature type="transmembrane region" description="Helical" evidence="1">
    <location>
        <begin position="55"/>
        <end position="77"/>
    </location>
</feature>
<sequence>MALMRRHALNHFSANVNYNTSLLGRECNAPGLPMGGMFLFNSMGYEACDVSPNQFATLMLSIASLVAVVAGLAIGLIQGTNADGRVAVTANLHKERCVHSHAAGLVLVVAKQTGILEHLPLGTCALIRTLILATAPESICALILEVQRCVKWLQSMSAEETAQVVELSRPQLEDILPSILSAPYSVMASLQSLLLSFAMSIGVSCTSLCLKS</sequence>
<keyword evidence="1" id="KW-0472">Membrane</keyword>
<evidence type="ECO:0000313" key="2">
    <source>
        <dbReference type="EMBL" id="GIQ79425.1"/>
    </source>
</evidence>
<keyword evidence="1" id="KW-1133">Transmembrane helix</keyword>
<organism evidence="2 3">
    <name type="scientific">Kipferlia bialata</name>
    <dbReference type="NCBI Taxonomy" id="797122"/>
    <lineage>
        <taxon>Eukaryota</taxon>
        <taxon>Metamonada</taxon>
        <taxon>Carpediemonas-like organisms</taxon>
        <taxon>Kipferlia</taxon>
    </lineage>
</organism>